<comment type="caution">
    <text evidence="7">Lacks conserved residue(s) required for the propagation of feature annotation.</text>
</comment>
<dbReference type="PROSITE" id="PS50068">
    <property type="entry name" value="LDLRA_2"/>
    <property type="match status" value="1"/>
</dbReference>
<dbReference type="GO" id="GO:0016192">
    <property type="term" value="P:vesicle-mediated transport"/>
    <property type="evidence" value="ECO:0007669"/>
    <property type="project" value="UniProtKB-ARBA"/>
</dbReference>
<dbReference type="RefSeq" id="XP_034245505.1">
    <property type="nucleotide sequence ID" value="XM_034389614.1"/>
</dbReference>
<keyword evidence="6 7" id="KW-1015">Disulfide bond</keyword>
<sequence length="549" mass="62295">MVWLPGHLGQAVTVPHNGGARFGVRPHWWHSKMDVQIKALQSLSHCRDVEFRCSSGQCISKQEMCDGRKSCDDGSDESPSLCGGATQLRPGEQISGEFTTSRARIIFQLCDSSYCGQIVVTGVRKNGKLILHTGRECNLQGEYCINDYNHDSLVGYKLQPQETNFEQKIPIFEKKVSTDTDDIKVGTIERFRVQNQNSSMVLFFGDNFDRAAVVPVDASSRNFSVRMETNERLKVRFTEITPMELVERDLVQVDNQFVFSSQLCEPVLCTKMNVSSVANVVCKYKEEICLVNTPTDSLPKTQETQIVSPNRPRRTPPTPRFQTSTPRQFLEEVRDPISLDAVKKFHDNEPCFWEAGSYGLVTPPRSGKSRGRSHLRIEHCSKGPQLARHHIIPYNLFRAFFSTAVVAHLRFQYDGFAAVGSIFPLTELLIDLAGMATSENTGYRQEELNCAHHSALLARQNDDPRFLKPLNGYMFFWMVSNIVVGPAPRYRGDDPKEGFDVQIHRLLEENDTLQYWAIDGLHSAIQRYMEVIRPYIHQVVGTVWNGRPQ</sequence>
<dbReference type="KEGG" id="tpal:117647716"/>
<dbReference type="InterPro" id="IPR050685">
    <property type="entry name" value="LDLR"/>
</dbReference>
<keyword evidence="3" id="KW-0677">Repeat</keyword>
<dbReference type="SMART" id="SM00192">
    <property type="entry name" value="LDLa"/>
    <property type="match status" value="1"/>
</dbReference>
<feature type="disulfide bond" evidence="7">
    <location>
        <begin position="53"/>
        <end position="71"/>
    </location>
</feature>
<dbReference type="Pfam" id="PF00057">
    <property type="entry name" value="Ldl_recept_a"/>
    <property type="match status" value="1"/>
</dbReference>
<name>A0A6P8Z5V9_THRPL</name>
<dbReference type="InterPro" id="IPR002172">
    <property type="entry name" value="LDrepeatLR_classA_rpt"/>
</dbReference>
<gene>
    <name evidence="10" type="primary">LOC117647716</name>
</gene>
<dbReference type="AlphaFoldDB" id="A0A6P8Z5V9"/>
<dbReference type="GeneID" id="117647716"/>
<evidence type="ECO:0000256" key="2">
    <source>
        <dbReference type="ARBA" id="ARBA00022692"/>
    </source>
</evidence>
<dbReference type="InterPro" id="IPR036055">
    <property type="entry name" value="LDL_receptor-like_sf"/>
</dbReference>
<evidence type="ECO:0000313" key="10">
    <source>
        <dbReference type="RefSeq" id="XP_034245505.1"/>
    </source>
</evidence>
<dbReference type="InParanoid" id="A0A6P8Z5V9"/>
<proteinExistence type="predicted"/>
<protein>
    <submittedName>
        <fullName evidence="10">Uncharacterized protein LOC117647716</fullName>
    </submittedName>
</protein>
<keyword evidence="5" id="KW-0472">Membrane</keyword>
<feature type="region of interest" description="Disordered" evidence="8">
    <location>
        <begin position="299"/>
        <end position="325"/>
    </location>
</feature>
<evidence type="ECO:0000256" key="5">
    <source>
        <dbReference type="ARBA" id="ARBA00023136"/>
    </source>
</evidence>
<comment type="subcellular location">
    <subcellularLocation>
        <location evidence="1">Membrane</location>
        <topology evidence="1">Single-pass membrane protein</topology>
    </subcellularLocation>
</comment>
<dbReference type="PANTHER" id="PTHR24270">
    <property type="entry name" value="LOW-DENSITY LIPOPROTEIN RECEPTOR-RELATED"/>
    <property type="match status" value="1"/>
</dbReference>
<feature type="compositionally biased region" description="Polar residues" evidence="8">
    <location>
        <begin position="299"/>
        <end position="308"/>
    </location>
</feature>
<accession>A0A6P8Z5V9</accession>
<evidence type="ECO:0000256" key="3">
    <source>
        <dbReference type="ARBA" id="ARBA00022737"/>
    </source>
</evidence>
<reference evidence="10" key="1">
    <citation type="submission" date="2025-08" db="UniProtKB">
        <authorList>
            <consortium name="RefSeq"/>
        </authorList>
    </citation>
    <scope>IDENTIFICATION</scope>
    <source>
        <tissue evidence="10">Total insect</tissue>
    </source>
</reference>
<dbReference type="Proteomes" id="UP000515158">
    <property type="component" value="Unplaced"/>
</dbReference>
<evidence type="ECO:0000256" key="4">
    <source>
        <dbReference type="ARBA" id="ARBA00022989"/>
    </source>
</evidence>
<evidence type="ECO:0000256" key="6">
    <source>
        <dbReference type="ARBA" id="ARBA00023157"/>
    </source>
</evidence>
<dbReference type="OrthoDB" id="7975140at2759"/>
<dbReference type="Gene3D" id="4.10.400.10">
    <property type="entry name" value="Low-density Lipoprotein Receptor"/>
    <property type="match status" value="1"/>
</dbReference>
<dbReference type="GO" id="GO:0005886">
    <property type="term" value="C:plasma membrane"/>
    <property type="evidence" value="ECO:0007669"/>
    <property type="project" value="TreeGrafter"/>
</dbReference>
<keyword evidence="9" id="KW-1185">Reference proteome</keyword>
<dbReference type="SUPFAM" id="SSF57424">
    <property type="entry name" value="LDL receptor-like module"/>
    <property type="match status" value="1"/>
</dbReference>
<feature type="disulfide bond" evidence="7">
    <location>
        <begin position="46"/>
        <end position="58"/>
    </location>
</feature>
<keyword evidence="2" id="KW-0812">Transmembrane</keyword>
<evidence type="ECO:0000256" key="1">
    <source>
        <dbReference type="ARBA" id="ARBA00004167"/>
    </source>
</evidence>
<evidence type="ECO:0000256" key="8">
    <source>
        <dbReference type="SAM" id="MobiDB-lite"/>
    </source>
</evidence>
<dbReference type="CDD" id="cd00112">
    <property type="entry name" value="LDLa"/>
    <property type="match status" value="1"/>
</dbReference>
<evidence type="ECO:0000313" key="9">
    <source>
        <dbReference type="Proteomes" id="UP000515158"/>
    </source>
</evidence>
<evidence type="ECO:0000256" key="7">
    <source>
        <dbReference type="PROSITE-ProRule" id="PRU00124"/>
    </source>
</evidence>
<keyword evidence="4" id="KW-1133">Transmembrane helix</keyword>
<organism evidence="10">
    <name type="scientific">Thrips palmi</name>
    <name type="common">Melon thrips</name>
    <dbReference type="NCBI Taxonomy" id="161013"/>
    <lineage>
        <taxon>Eukaryota</taxon>
        <taxon>Metazoa</taxon>
        <taxon>Ecdysozoa</taxon>
        <taxon>Arthropoda</taxon>
        <taxon>Hexapoda</taxon>
        <taxon>Insecta</taxon>
        <taxon>Pterygota</taxon>
        <taxon>Neoptera</taxon>
        <taxon>Paraneoptera</taxon>
        <taxon>Thysanoptera</taxon>
        <taxon>Terebrantia</taxon>
        <taxon>Thripoidea</taxon>
        <taxon>Thripidae</taxon>
        <taxon>Thrips</taxon>
    </lineage>
</organism>